<dbReference type="PANTHER" id="PTHR46558:SF11">
    <property type="entry name" value="HTH-TYPE TRANSCRIPTIONAL REGULATOR XRE"/>
    <property type="match status" value="1"/>
</dbReference>
<feature type="domain" description="HTH cro/C1-type" evidence="2">
    <location>
        <begin position="7"/>
        <end position="61"/>
    </location>
</feature>
<gene>
    <name evidence="3" type="ORF">ANBU17_20560</name>
</gene>
<dbReference type="CDD" id="cd00093">
    <property type="entry name" value="HTH_XRE"/>
    <property type="match status" value="1"/>
</dbReference>
<comment type="caution">
    <text evidence="3">The sequence shown here is derived from an EMBL/GenBank/DDBJ whole genome shotgun (WGS) entry which is preliminary data.</text>
</comment>
<dbReference type="AlphaFoldDB" id="A0A916QC14"/>
<dbReference type="EMBL" id="BLYI01000043">
    <property type="protein sequence ID" value="GFO85709.1"/>
    <property type="molecule type" value="Genomic_DNA"/>
</dbReference>
<proteinExistence type="predicted"/>
<keyword evidence="1" id="KW-0238">DNA-binding</keyword>
<dbReference type="Gene3D" id="1.10.260.40">
    <property type="entry name" value="lambda repressor-like DNA-binding domains"/>
    <property type="match status" value="1"/>
</dbReference>
<dbReference type="GO" id="GO:0003677">
    <property type="term" value="F:DNA binding"/>
    <property type="evidence" value="ECO:0007669"/>
    <property type="project" value="UniProtKB-KW"/>
</dbReference>
<dbReference type="PANTHER" id="PTHR46558">
    <property type="entry name" value="TRACRIPTIONAL REGULATORY PROTEIN-RELATED-RELATED"/>
    <property type="match status" value="1"/>
</dbReference>
<dbReference type="SUPFAM" id="SSF47413">
    <property type="entry name" value="lambda repressor-like DNA-binding domains"/>
    <property type="match status" value="1"/>
</dbReference>
<dbReference type="Proteomes" id="UP000613208">
    <property type="component" value="Unassembled WGS sequence"/>
</dbReference>
<reference evidence="3" key="1">
    <citation type="submission" date="2020-06" db="EMBL/GenBank/DDBJ databases">
        <title>Characterization of fructooligosaccharide metabolism and fructooligosaccharide-degrading enzymes in human commensal butyrate producers.</title>
        <authorList>
            <person name="Tanno H."/>
            <person name="Fujii T."/>
            <person name="Hirano K."/>
            <person name="Maeno S."/>
            <person name="Tonozuka T."/>
            <person name="Sakamoto M."/>
            <person name="Ohkuma M."/>
            <person name="Tochio T."/>
            <person name="Endo A."/>
        </authorList>
    </citation>
    <scope>NUCLEOTIDE SEQUENCE</scope>
    <source>
        <strain evidence="3">JCM 17466</strain>
    </source>
</reference>
<evidence type="ECO:0000256" key="1">
    <source>
        <dbReference type="ARBA" id="ARBA00023125"/>
    </source>
</evidence>
<dbReference type="InterPro" id="IPR010982">
    <property type="entry name" value="Lambda_DNA-bd_dom_sf"/>
</dbReference>
<sequence>MSFGNNLRTLIEERNMTQKELAQQMNIAPSTIGSYVQNTREPDFATLKLLAGYFDVSIDYLLDYSSGETENHQEDEMLRIFRSLTEEQKNICIEQCRVFVCMNHKKKTKKRKLSS</sequence>
<keyword evidence="4" id="KW-1185">Reference proteome</keyword>
<dbReference type="RefSeq" id="WP_201311404.1">
    <property type="nucleotide sequence ID" value="NZ_BLYI01000043.1"/>
</dbReference>
<dbReference type="PROSITE" id="PS50943">
    <property type="entry name" value="HTH_CROC1"/>
    <property type="match status" value="1"/>
</dbReference>
<accession>A0A916QC14</accession>
<evidence type="ECO:0000313" key="3">
    <source>
        <dbReference type="EMBL" id="GFO85709.1"/>
    </source>
</evidence>
<name>A0A916QC14_9FIRM</name>
<evidence type="ECO:0000259" key="2">
    <source>
        <dbReference type="PROSITE" id="PS50943"/>
    </source>
</evidence>
<protein>
    <recommendedName>
        <fullName evidence="2">HTH cro/C1-type domain-containing protein</fullName>
    </recommendedName>
</protein>
<evidence type="ECO:0000313" key="4">
    <source>
        <dbReference type="Proteomes" id="UP000613208"/>
    </source>
</evidence>
<organism evidence="3 4">
    <name type="scientific">Anaerostipes butyraticus</name>
    <dbReference type="NCBI Taxonomy" id="645466"/>
    <lineage>
        <taxon>Bacteria</taxon>
        <taxon>Bacillati</taxon>
        <taxon>Bacillota</taxon>
        <taxon>Clostridia</taxon>
        <taxon>Lachnospirales</taxon>
        <taxon>Lachnospiraceae</taxon>
        <taxon>Anaerostipes</taxon>
    </lineage>
</organism>
<dbReference type="InterPro" id="IPR001387">
    <property type="entry name" value="Cro/C1-type_HTH"/>
</dbReference>
<dbReference type="Pfam" id="PF01381">
    <property type="entry name" value="HTH_3"/>
    <property type="match status" value="1"/>
</dbReference>
<dbReference type="SMART" id="SM00530">
    <property type="entry name" value="HTH_XRE"/>
    <property type="match status" value="1"/>
</dbReference>